<dbReference type="InterPro" id="IPR004211">
    <property type="entry name" value="Endonuclease_7"/>
</dbReference>
<evidence type="ECO:0008006" key="2">
    <source>
        <dbReference type="Google" id="ProtNLM"/>
    </source>
</evidence>
<evidence type="ECO:0000313" key="1">
    <source>
        <dbReference type="EMBL" id="KKM93553.1"/>
    </source>
</evidence>
<proteinExistence type="predicted"/>
<protein>
    <recommendedName>
        <fullName evidence="2">Recombination endonuclease VII</fullName>
    </recommendedName>
</protein>
<dbReference type="SUPFAM" id="SSF54060">
    <property type="entry name" value="His-Me finger endonucleases"/>
    <property type="match status" value="1"/>
</dbReference>
<reference evidence="1" key="1">
    <citation type="journal article" date="2015" name="Nature">
        <title>Complex archaea that bridge the gap between prokaryotes and eukaryotes.</title>
        <authorList>
            <person name="Spang A."/>
            <person name="Saw J.H."/>
            <person name="Jorgensen S.L."/>
            <person name="Zaremba-Niedzwiedzka K."/>
            <person name="Martijn J."/>
            <person name="Lind A.E."/>
            <person name="van Eijk R."/>
            <person name="Schleper C."/>
            <person name="Guy L."/>
            <person name="Ettema T.J."/>
        </authorList>
    </citation>
    <scope>NUCLEOTIDE SEQUENCE</scope>
</reference>
<accession>A0A0F9LJI1</accession>
<dbReference type="InterPro" id="IPR044925">
    <property type="entry name" value="His-Me_finger_sf"/>
</dbReference>
<gene>
    <name evidence="1" type="ORF">LCGC14_1207170</name>
</gene>
<dbReference type="EMBL" id="LAZR01006250">
    <property type="protein sequence ID" value="KKM93553.1"/>
    <property type="molecule type" value="Genomic_DNA"/>
</dbReference>
<comment type="caution">
    <text evidence="1">The sequence shown here is derived from an EMBL/GenBank/DDBJ whole genome shotgun (WGS) entry which is preliminary data.</text>
</comment>
<dbReference type="AlphaFoldDB" id="A0A0F9LJI1"/>
<dbReference type="InterPro" id="IPR038563">
    <property type="entry name" value="Endonuclease_7_sf"/>
</dbReference>
<sequence>MDTKYCSNCGEDKPFNKFYKQYGGRTDYHPHCKDCRNQYAAKRRKENKERYHGYDWKNNLKKHGLSPAKYEKLFTVQNGLCAICNKSETDSNQHGIKRLAVDHNHGTKEIRGLLCAKCNRGLGLFDDDVEKLLNAAVYLEGTT</sequence>
<dbReference type="Gene3D" id="3.40.1800.10">
    <property type="entry name" value="His-Me finger endonucleases"/>
    <property type="match status" value="1"/>
</dbReference>
<organism evidence="1">
    <name type="scientific">marine sediment metagenome</name>
    <dbReference type="NCBI Taxonomy" id="412755"/>
    <lineage>
        <taxon>unclassified sequences</taxon>
        <taxon>metagenomes</taxon>
        <taxon>ecological metagenomes</taxon>
    </lineage>
</organism>
<dbReference type="Pfam" id="PF02945">
    <property type="entry name" value="Endonuclease_7"/>
    <property type="match status" value="1"/>
</dbReference>
<name>A0A0F9LJI1_9ZZZZ</name>